<dbReference type="Proteomes" id="UP000423756">
    <property type="component" value="Unassembled WGS sequence"/>
</dbReference>
<comment type="similarity">
    <text evidence="2">Belongs to the tRNA methyltransferase O family.</text>
</comment>
<organism evidence="4 5">
    <name type="scientific">Vibrio chagasii</name>
    <dbReference type="NCBI Taxonomy" id="170679"/>
    <lineage>
        <taxon>Bacteria</taxon>
        <taxon>Pseudomonadati</taxon>
        <taxon>Pseudomonadota</taxon>
        <taxon>Gammaproteobacteria</taxon>
        <taxon>Vibrionales</taxon>
        <taxon>Vibrionaceae</taxon>
        <taxon>Vibrio</taxon>
    </lineage>
</organism>
<dbReference type="InterPro" id="IPR040372">
    <property type="entry name" value="YaeB-like"/>
</dbReference>
<evidence type="ECO:0000256" key="1">
    <source>
        <dbReference type="ARBA" id="ARBA00022691"/>
    </source>
</evidence>
<keyword evidence="4" id="KW-0489">Methyltransferase</keyword>
<dbReference type="PROSITE" id="PS51668">
    <property type="entry name" value="TSAA_2"/>
    <property type="match status" value="1"/>
</dbReference>
<protein>
    <submittedName>
        <fullName evidence="4">SAM-dependent methyltransferase</fullName>
    </submittedName>
</protein>
<gene>
    <name evidence="4" type="ORF">F7Q91_24050</name>
</gene>
<dbReference type="Gene3D" id="2.40.30.70">
    <property type="entry name" value="YaeB-like"/>
    <property type="match status" value="1"/>
</dbReference>
<dbReference type="GeneID" id="77342097"/>
<dbReference type="PANTHER" id="PTHR12818:SF0">
    <property type="entry name" value="TRNA (ADENINE(37)-N6)-METHYLTRANSFERASE"/>
    <property type="match status" value="1"/>
</dbReference>
<accession>A0A7V7NPH6</accession>
<proteinExistence type="inferred from homology"/>
<evidence type="ECO:0000256" key="2">
    <source>
        <dbReference type="ARBA" id="ARBA00033753"/>
    </source>
</evidence>
<dbReference type="RefSeq" id="WP_102426555.1">
    <property type="nucleotide sequence ID" value="NZ_AP025465.1"/>
</dbReference>
<sequence length="153" mass="17111">MEEIRLVSIGKVESTRSEMIDDNWDKENASIVIDAAFGAEALIGLSDFSHVEVTFYFNKVDKSKIITGARHPRNNTDWPKVGIFAQRGKNRPNRLGSTICEVIAVCGSVLQVRGLDAIDGTPVVDIKPVMGEFLPRTTVEQPEWSKEIMSNYW</sequence>
<dbReference type="SUPFAM" id="SSF118196">
    <property type="entry name" value="YaeB-like"/>
    <property type="match status" value="1"/>
</dbReference>
<dbReference type="PANTHER" id="PTHR12818">
    <property type="entry name" value="TRNA (ADENINE(37)-N6)-METHYLTRANSFERASE"/>
    <property type="match status" value="1"/>
</dbReference>
<evidence type="ECO:0000313" key="4">
    <source>
        <dbReference type="EMBL" id="KAB0466647.1"/>
    </source>
</evidence>
<keyword evidence="4" id="KW-0808">Transferase</keyword>
<dbReference type="CDD" id="cd09281">
    <property type="entry name" value="UPF0066"/>
    <property type="match status" value="1"/>
</dbReference>
<comment type="caution">
    <text evidence="4">The sequence shown here is derived from an EMBL/GenBank/DDBJ whole genome shotgun (WGS) entry which is preliminary data.</text>
</comment>
<evidence type="ECO:0000313" key="5">
    <source>
        <dbReference type="Proteomes" id="UP000423756"/>
    </source>
</evidence>
<dbReference type="EMBL" id="VZPX01000086">
    <property type="protein sequence ID" value="KAB0466647.1"/>
    <property type="molecule type" value="Genomic_DNA"/>
</dbReference>
<keyword evidence="1" id="KW-0949">S-adenosyl-L-methionine</keyword>
<reference evidence="4 5" key="1">
    <citation type="submission" date="2019-09" db="EMBL/GenBank/DDBJ databases">
        <title>Draft genome sequences of 48 bacterial type strains from the CCUG.</title>
        <authorList>
            <person name="Tunovic T."/>
            <person name="Pineiro-Iglesias B."/>
            <person name="Unosson C."/>
            <person name="Inganas E."/>
            <person name="Ohlen M."/>
            <person name="Cardew S."/>
            <person name="Jensie-Markopoulos S."/>
            <person name="Salva-Serra F."/>
            <person name="Jaen-Luchoro D."/>
            <person name="Karlsson R."/>
            <person name="Svensson-Stadler L."/>
            <person name="Chun J."/>
            <person name="Moore E."/>
        </authorList>
    </citation>
    <scope>NUCLEOTIDE SEQUENCE [LARGE SCALE GENOMIC DNA]</scope>
    <source>
        <strain evidence="4 5">CCUG 48643</strain>
    </source>
</reference>
<dbReference type="GO" id="GO:0032259">
    <property type="term" value="P:methylation"/>
    <property type="evidence" value="ECO:0007669"/>
    <property type="project" value="UniProtKB-KW"/>
</dbReference>
<dbReference type="Pfam" id="PF01980">
    <property type="entry name" value="TrmO_N"/>
    <property type="match status" value="1"/>
</dbReference>
<feature type="domain" description="TsaA-like" evidence="3">
    <location>
        <begin position="6"/>
        <end position="138"/>
    </location>
</feature>
<dbReference type="GO" id="GO:0008168">
    <property type="term" value="F:methyltransferase activity"/>
    <property type="evidence" value="ECO:0007669"/>
    <property type="project" value="UniProtKB-KW"/>
</dbReference>
<evidence type="ECO:0000259" key="3">
    <source>
        <dbReference type="PROSITE" id="PS51668"/>
    </source>
</evidence>
<dbReference type="InterPro" id="IPR036414">
    <property type="entry name" value="YaeB_N_sf"/>
</dbReference>
<dbReference type="InterPro" id="IPR023370">
    <property type="entry name" value="TrmO-like_N"/>
</dbReference>
<dbReference type="AlphaFoldDB" id="A0A7V7NPH6"/>
<name>A0A7V7NPH6_9VIBR</name>
<dbReference type="InterPro" id="IPR036413">
    <property type="entry name" value="YaeB-like_sf"/>
</dbReference>